<dbReference type="EMBL" id="MU864962">
    <property type="protein sequence ID" value="KAK4463215.1"/>
    <property type="molecule type" value="Genomic_DNA"/>
</dbReference>
<feature type="signal peptide" evidence="2">
    <location>
        <begin position="1"/>
        <end position="18"/>
    </location>
</feature>
<proteinExistence type="predicted"/>
<feature type="compositionally biased region" description="Low complexity" evidence="1">
    <location>
        <begin position="142"/>
        <end position="156"/>
    </location>
</feature>
<feature type="compositionally biased region" description="Polar residues" evidence="1">
    <location>
        <begin position="157"/>
        <end position="167"/>
    </location>
</feature>
<gene>
    <name evidence="3" type="ORF">QBC42DRAFT_296154</name>
</gene>
<reference evidence="3" key="1">
    <citation type="journal article" date="2023" name="Mol. Phylogenet. Evol.">
        <title>Genome-scale phylogeny and comparative genomics of the fungal order Sordariales.</title>
        <authorList>
            <person name="Hensen N."/>
            <person name="Bonometti L."/>
            <person name="Westerberg I."/>
            <person name="Brannstrom I.O."/>
            <person name="Guillou S."/>
            <person name="Cros-Aarteil S."/>
            <person name="Calhoun S."/>
            <person name="Haridas S."/>
            <person name="Kuo A."/>
            <person name="Mondo S."/>
            <person name="Pangilinan J."/>
            <person name="Riley R."/>
            <person name="LaButti K."/>
            <person name="Andreopoulos B."/>
            <person name="Lipzen A."/>
            <person name="Chen C."/>
            <person name="Yan M."/>
            <person name="Daum C."/>
            <person name="Ng V."/>
            <person name="Clum A."/>
            <person name="Steindorff A."/>
            <person name="Ohm R.A."/>
            <person name="Martin F."/>
            <person name="Silar P."/>
            <person name="Natvig D.O."/>
            <person name="Lalanne C."/>
            <person name="Gautier V."/>
            <person name="Ament-Velasquez S.L."/>
            <person name="Kruys A."/>
            <person name="Hutchinson M.I."/>
            <person name="Powell A.J."/>
            <person name="Barry K."/>
            <person name="Miller A.N."/>
            <person name="Grigoriev I.V."/>
            <person name="Debuchy R."/>
            <person name="Gladieux P."/>
            <person name="Hiltunen Thoren M."/>
            <person name="Johannesson H."/>
        </authorList>
    </citation>
    <scope>NUCLEOTIDE SEQUENCE</scope>
    <source>
        <strain evidence="3">PSN324</strain>
    </source>
</reference>
<organism evidence="3 4">
    <name type="scientific">Cladorrhinum samala</name>
    <dbReference type="NCBI Taxonomy" id="585594"/>
    <lineage>
        <taxon>Eukaryota</taxon>
        <taxon>Fungi</taxon>
        <taxon>Dikarya</taxon>
        <taxon>Ascomycota</taxon>
        <taxon>Pezizomycotina</taxon>
        <taxon>Sordariomycetes</taxon>
        <taxon>Sordariomycetidae</taxon>
        <taxon>Sordariales</taxon>
        <taxon>Podosporaceae</taxon>
        <taxon>Cladorrhinum</taxon>
    </lineage>
</organism>
<feature type="chain" id="PRO_5043911513" evidence="2">
    <location>
        <begin position="19"/>
        <end position="200"/>
    </location>
</feature>
<feature type="compositionally biased region" description="Low complexity" evidence="1">
    <location>
        <begin position="109"/>
        <end position="130"/>
    </location>
</feature>
<sequence length="200" mass="19768">MHTTFLTLTALIAAVTNAQITAAPSVSVPLVSGCPAIVLVTLLCNTCVTLDCIETAVVTAGCRGCPSTAATVRTGYPCDQGCAGLGGCKTVYNIVSAQDPGECEAVTIGTGTETAGSGSATEGSSSSTSEVPTIGSIIPDETTTTTEISGSATQTTGSGNSESVPTQTTPSGTGSADSTSSTAPPVSTNAAGRLRPWRLW</sequence>
<keyword evidence="2" id="KW-0732">Signal</keyword>
<dbReference type="AlphaFoldDB" id="A0AAV9HTB0"/>
<evidence type="ECO:0000256" key="2">
    <source>
        <dbReference type="SAM" id="SignalP"/>
    </source>
</evidence>
<name>A0AAV9HTB0_9PEZI</name>
<comment type="caution">
    <text evidence="3">The sequence shown here is derived from an EMBL/GenBank/DDBJ whole genome shotgun (WGS) entry which is preliminary data.</text>
</comment>
<dbReference type="Proteomes" id="UP001321749">
    <property type="component" value="Unassembled WGS sequence"/>
</dbReference>
<keyword evidence="4" id="KW-1185">Reference proteome</keyword>
<feature type="region of interest" description="Disordered" evidence="1">
    <location>
        <begin position="108"/>
        <end position="200"/>
    </location>
</feature>
<protein>
    <submittedName>
        <fullName evidence="3">Uncharacterized protein</fullName>
    </submittedName>
</protein>
<evidence type="ECO:0000256" key="1">
    <source>
        <dbReference type="SAM" id="MobiDB-lite"/>
    </source>
</evidence>
<feature type="compositionally biased region" description="Low complexity" evidence="1">
    <location>
        <begin position="168"/>
        <end position="188"/>
    </location>
</feature>
<evidence type="ECO:0000313" key="4">
    <source>
        <dbReference type="Proteomes" id="UP001321749"/>
    </source>
</evidence>
<evidence type="ECO:0000313" key="3">
    <source>
        <dbReference type="EMBL" id="KAK4463215.1"/>
    </source>
</evidence>
<accession>A0AAV9HTB0</accession>
<reference evidence="3" key="2">
    <citation type="submission" date="2023-06" db="EMBL/GenBank/DDBJ databases">
        <authorList>
            <consortium name="Lawrence Berkeley National Laboratory"/>
            <person name="Mondo S.J."/>
            <person name="Hensen N."/>
            <person name="Bonometti L."/>
            <person name="Westerberg I."/>
            <person name="Brannstrom I.O."/>
            <person name="Guillou S."/>
            <person name="Cros-Aarteil S."/>
            <person name="Calhoun S."/>
            <person name="Haridas S."/>
            <person name="Kuo A."/>
            <person name="Pangilinan J."/>
            <person name="Riley R."/>
            <person name="Labutti K."/>
            <person name="Andreopoulos B."/>
            <person name="Lipzen A."/>
            <person name="Chen C."/>
            <person name="Yanf M."/>
            <person name="Daum C."/>
            <person name="Ng V."/>
            <person name="Clum A."/>
            <person name="Steindorff A."/>
            <person name="Ohm R."/>
            <person name="Martin F."/>
            <person name="Silar P."/>
            <person name="Natvig D."/>
            <person name="Lalanne C."/>
            <person name="Gautier V."/>
            <person name="Ament-Velasquez S.L."/>
            <person name="Kruys A."/>
            <person name="Hutchinson M.I."/>
            <person name="Powell A.J."/>
            <person name="Barry K."/>
            <person name="Miller A.N."/>
            <person name="Grigoriev I.V."/>
            <person name="Debuchy R."/>
            <person name="Gladieux P."/>
            <person name="Thoren M.H."/>
            <person name="Johannesson H."/>
        </authorList>
    </citation>
    <scope>NUCLEOTIDE SEQUENCE</scope>
    <source>
        <strain evidence="3">PSN324</strain>
    </source>
</reference>